<dbReference type="EMBL" id="WIWT01000018">
    <property type="protein sequence ID" value="KAF3215869.1"/>
    <property type="molecule type" value="Genomic_DNA"/>
</dbReference>
<dbReference type="SMART" id="SM01238">
    <property type="entry name" value="IGR"/>
    <property type="match status" value="1"/>
</dbReference>
<accession>A0A7C8KGT2</accession>
<dbReference type="Proteomes" id="UP000614610">
    <property type="component" value="Unassembled WGS sequence"/>
</dbReference>
<dbReference type="OrthoDB" id="18595at2759"/>
<proteinExistence type="inferred from homology"/>
<gene>
    <name evidence="7" type="ORF">TWF679_003709</name>
    <name evidence="6" type="ORF">TWF788_009540</name>
</gene>
<protein>
    <recommendedName>
        <fullName evidence="4">Small ribosomal subunit protein mS41</fullName>
    </recommendedName>
</protein>
<evidence type="ECO:0000256" key="4">
    <source>
        <dbReference type="ARBA" id="ARBA00035129"/>
    </source>
</evidence>
<feature type="domain" description="Small ribosomal subunit protein mS41 SAM" evidence="5">
    <location>
        <begin position="68"/>
        <end position="124"/>
    </location>
</feature>
<comment type="caution">
    <text evidence="6">The sequence shown here is derived from an EMBL/GenBank/DDBJ whole genome shotgun (WGS) entry which is preliminary data.</text>
</comment>
<comment type="subcellular location">
    <subcellularLocation>
        <location evidence="1">Mitochondrion</location>
    </subcellularLocation>
</comment>
<comment type="similarity">
    <text evidence="2">Belongs to the mitochondrion-specific ribosomal protein mS41 family.</text>
</comment>
<reference evidence="6 8" key="1">
    <citation type="submission" date="2019-06" db="EMBL/GenBank/DDBJ databases">
        <authorList>
            <person name="Palmer J.M."/>
        </authorList>
    </citation>
    <scope>NUCLEOTIDE SEQUENCE [LARGE SCALE GENOMIC DNA]</scope>
    <source>
        <strain evidence="7">TWF679</strain>
        <strain evidence="6 8">TWF788</strain>
    </source>
</reference>
<evidence type="ECO:0000256" key="1">
    <source>
        <dbReference type="ARBA" id="ARBA00004173"/>
    </source>
</evidence>
<evidence type="ECO:0000259" key="5">
    <source>
        <dbReference type="SMART" id="SM01238"/>
    </source>
</evidence>
<dbReference type="PANTHER" id="PTHR28235:SF1">
    <property type="entry name" value="SMALL RIBOSOMAL SUBUNIT PROTEIN MS41"/>
    <property type="match status" value="1"/>
</dbReference>
<evidence type="ECO:0000313" key="8">
    <source>
        <dbReference type="Proteomes" id="UP000479691"/>
    </source>
</evidence>
<dbReference type="PANTHER" id="PTHR28235">
    <property type="entry name" value="PROTEIN FYV4, MITOCHONDRIAL"/>
    <property type="match status" value="1"/>
</dbReference>
<evidence type="ECO:0000256" key="3">
    <source>
        <dbReference type="ARBA" id="ARBA00023128"/>
    </source>
</evidence>
<dbReference type="InterPro" id="IPR039603">
    <property type="entry name" value="Ribosomal_mS41"/>
</dbReference>
<keyword evidence="3" id="KW-0496">Mitochondrion</keyword>
<evidence type="ECO:0000313" key="6">
    <source>
        <dbReference type="EMBL" id="KAF3172097.1"/>
    </source>
</evidence>
<dbReference type="EMBL" id="JAABOE010000066">
    <property type="protein sequence ID" value="KAF3172097.1"/>
    <property type="molecule type" value="Genomic_DNA"/>
</dbReference>
<sequence length="171" mass="20144">MNRLRPLFPARKSAILDFLLPRSNHARLLHHSREPRPIPAAEAPDDEITLDFGILIGMSQESSTAPDVKTFLTKIGRNMIQHESKFTDWKQLMGTTTQQLRVMGIEPARDRRYLIDWRERYRNGIEPTEYKRGRKIDGGERRRKMVRALRRIAERQEQRKKEEQAIIMGKL</sequence>
<evidence type="ECO:0000256" key="2">
    <source>
        <dbReference type="ARBA" id="ARBA00010492"/>
    </source>
</evidence>
<organism evidence="6 8">
    <name type="scientific">Orbilia oligospora</name>
    <name type="common">Nematode-trapping fungus</name>
    <name type="synonym">Arthrobotrys oligospora</name>
    <dbReference type="NCBI Taxonomy" id="2813651"/>
    <lineage>
        <taxon>Eukaryota</taxon>
        <taxon>Fungi</taxon>
        <taxon>Dikarya</taxon>
        <taxon>Ascomycota</taxon>
        <taxon>Pezizomycotina</taxon>
        <taxon>Orbiliomycetes</taxon>
        <taxon>Orbiliales</taxon>
        <taxon>Orbiliaceae</taxon>
        <taxon>Orbilia</taxon>
    </lineage>
</organism>
<name>A0A7C8KGT2_ORBOL</name>
<dbReference type="Pfam" id="PF09597">
    <property type="entry name" value="SAM_Ribosomal_mS41"/>
    <property type="match status" value="1"/>
</dbReference>
<evidence type="ECO:0000313" key="7">
    <source>
        <dbReference type="EMBL" id="KAF3215869.1"/>
    </source>
</evidence>
<dbReference type="GO" id="GO:0005739">
    <property type="term" value="C:mitochondrion"/>
    <property type="evidence" value="ECO:0007669"/>
    <property type="project" value="UniProtKB-SubCell"/>
</dbReference>
<dbReference type="AlphaFoldDB" id="A0A7C8KGT2"/>
<dbReference type="InterPro" id="IPR019083">
    <property type="entry name" value="SAM_Ribosomal_mS41"/>
</dbReference>
<dbReference type="Proteomes" id="UP000479691">
    <property type="component" value="Unassembled WGS sequence"/>
</dbReference>